<evidence type="ECO:0000313" key="24">
    <source>
        <dbReference type="Proteomes" id="UP000071778"/>
    </source>
</evidence>
<accession>A0A127PS14</accession>
<dbReference type="Gene3D" id="1.10.287.90">
    <property type="match status" value="1"/>
</dbReference>
<gene>
    <name evidence="23" type="primary">coxB</name>
    <name evidence="23" type="ORF">CAter282_2764</name>
</gene>
<dbReference type="PANTHER" id="PTHR22888:SF9">
    <property type="entry name" value="CYTOCHROME C OXIDASE SUBUNIT 2"/>
    <property type="match status" value="1"/>
</dbReference>
<evidence type="ECO:0000256" key="15">
    <source>
        <dbReference type="ARBA" id="ARBA00023136"/>
    </source>
</evidence>
<evidence type="ECO:0000259" key="22">
    <source>
        <dbReference type="PROSITE" id="PS51007"/>
    </source>
</evidence>
<dbReference type="Gene3D" id="1.10.760.10">
    <property type="entry name" value="Cytochrome c-like domain"/>
    <property type="match status" value="1"/>
</dbReference>
<feature type="transmembrane region" description="Helical" evidence="20">
    <location>
        <begin position="83"/>
        <end position="107"/>
    </location>
</feature>
<evidence type="ECO:0000256" key="8">
    <source>
        <dbReference type="ARBA" id="ARBA00022692"/>
    </source>
</evidence>
<dbReference type="Gene3D" id="2.60.40.420">
    <property type="entry name" value="Cupredoxins - blue copper proteins"/>
    <property type="match status" value="1"/>
</dbReference>
<dbReference type="InterPro" id="IPR008972">
    <property type="entry name" value="Cupredoxin"/>
</dbReference>
<evidence type="ECO:0000256" key="6">
    <source>
        <dbReference type="ARBA" id="ARBA00022617"/>
    </source>
</evidence>
<evidence type="ECO:0000256" key="9">
    <source>
        <dbReference type="ARBA" id="ARBA00022723"/>
    </source>
</evidence>
<dbReference type="GO" id="GO:0042597">
    <property type="term" value="C:periplasmic space"/>
    <property type="evidence" value="ECO:0007669"/>
    <property type="project" value="UniProtKB-SubCell"/>
</dbReference>
<keyword evidence="10" id="KW-1278">Translocase</keyword>
<dbReference type="Pfam" id="PF00034">
    <property type="entry name" value="Cytochrom_C"/>
    <property type="match status" value="1"/>
</dbReference>
<dbReference type="RefSeq" id="WP_061533736.1">
    <property type="nucleotide sequence ID" value="NZ_CP013233.1"/>
</dbReference>
<protein>
    <recommendedName>
        <fullName evidence="4">cytochrome-c oxidase</fullName>
        <ecNumber evidence="4">7.1.1.9</ecNumber>
    </recommendedName>
    <alternativeName>
        <fullName evidence="17">Cytochrome aa3 subunit 2</fullName>
    </alternativeName>
</protein>
<evidence type="ECO:0000256" key="3">
    <source>
        <dbReference type="ARBA" id="ARBA00007866"/>
    </source>
</evidence>
<dbReference type="PROSITE" id="PS00078">
    <property type="entry name" value="COX2"/>
    <property type="match status" value="1"/>
</dbReference>
<dbReference type="OrthoDB" id="9773456at2"/>
<dbReference type="GO" id="GO:0016020">
    <property type="term" value="C:membrane"/>
    <property type="evidence" value="ECO:0007669"/>
    <property type="project" value="UniProtKB-SubCell"/>
</dbReference>
<dbReference type="GO" id="GO:0016491">
    <property type="term" value="F:oxidoreductase activity"/>
    <property type="evidence" value="ECO:0007669"/>
    <property type="project" value="UniProtKB-KW"/>
</dbReference>
<dbReference type="InterPro" id="IPR014222">
    <property type="entry name" value="Cyt_c_oxidase_su2"/>
</dbReference>
<keyword evidence="23" id="KW-0560">Oxidoreductase</keyword>
<name>A0A127PS14_9BURK</name>
<dbReference type="InterPro" id="IPR045187">
    <property type="entry name" value="CcO_II"/>
</dbReference>
<dbReference type="GO" id="GO:0020037">
    <property type="term" value="F:heme binding"/>
    <property type="evidence" value="ECO:0007669"/>
    <property type="project" value="InterPro"/>
</dbReference>
<evidence type="ECO:0000256" key="1">
    <source>
        <dbReference type="ARBA" id="ARBA00004141"/>
    </source>
</evidence>
<comment type="function">
    <text evidence="16">Subunits I and II form the functional core of the enzyme complex. Electrons originating in cytochrome c are transferred via heme a and Cu(A) to the binuclear center formed by heme a3 and Cu(B).</text>
</comment>
<proteinExistence type="inferred from homology"/>
<dbReference type="PANTHER" id="PTHR22888">
    <property type="entry name" value="CYTOCHROME C OXIDASE, SUBUNIT II"/>
    <property type="match status" value="1"/>
</dbReference>
<dbReference type="PRINTS" id="PR01166">
    <property type="entry name" value="CYCOXIDASEII"/>
</dbReference>
<dbReference type="EC" id="7.1.1.9" evidence="4"/>
<dbReference type="GO" id="GO:0042773">
    <property type="term" value="P:ATP synthesis coupled electron transport"/>
    <property type="evidence" value="ECO:0007669"/>
    <property type="project" value="TreeGrafter"/>
</dbReference>
<keyword evidence="15 20" id="KW-0472">Membrane</keyword>
<comment type="catalytic activity">
    <reaction evidence="18">
        <text>4 Fe(II)-[cytochrome c] + O2 + 8 H(+)(in) = 4 Fe(III)-[cytochrome c] + 2 H2O + 4 H(+)(out)</text>
        <dbReference type="Rhea" id="RHEA:11436"/>
        <dbReference type="Rhea" id="RHEA-COMP:10350"/>
        <dbReference type="Rhea" id="RHEA-COMP:14399"/>
        <dbReference type="ChEBI" id="CHEBI:15377"/>
        <dbReference type="ChEBI" id="CHEBI:15378"/>
        <dbReference type="ChEBI" id="CHEBI:15379"/>
        <dbReference type="ChEBI" id="CHEBI:29033"/>
        <dbReference type="ChEBI" id="CHEBI:29034"/>
        <dbReference type="EC" id="7.1.1.9"/>
    </reaction>
</comment>
<dbReference type="CDD" id="cd13919">
    <property type="entry name" value="CuRO_HCO_II_like_5"/>
    <property type="match status" value="1"/>
</dbReference>
<evidence type="ECO:0000256" key="7">
    <source>
        <dbReference type="ARBA" id="ARBA00022660"/>
    </source>
</evidence>
<dbReference type="InterPro" id="IPR036909">
    <property type="entry name" value="Cyt_c-like_dom_sf"/>
</dbReference>
<dbReference type="GO" id="GO:0005507">
    <property type="term" value="F:copper ion binding"/>
    <property type="evidence" value="ECO:0007669"/>
    <property type="project" value="InterPro"/>
</dbReference>
<feature type="transmembrane region" description="Helical" evidence="20">
    <location>
        <begin position="38"/>
        <end position="62"/>
    </location>
</feature>
<dbReference type="InterPro" id="IPR036257">
    <property type="entry name" value="Cyt_c_oxidase_su2_TM_sf"/>
</dbReference>
<evidence type="ECO:0000256" key="16">
    <source>
        <dbReference type="ARBA" id="ARBA00024688"/>
    </source>
</evidence>
<keyword evidence="8 20" id="KW-0812">Transmembrane</keyword>
<evidence type="ECO:0000256" key="4">
    <source>
        <dbReference type="ARBA" id="ARBA00012949"/>
    </source>
</evidence>
<evidence type="ECO:0000256" key="20">
    <source>
        <dbReference type="SAM" id="Phobius"/>
    </source>
</evidence>
<dbReference type="InterPro" id="IPR001505">
    <property type="entry name" value="Copper_CuA"/>
</dbReference>
<dbReference type="EMBL" id="CP013235">
    <property type="protein sequence ID" value="AMP10490.1"/>
    <property type="molecule type" value="Genomic_DNA"/>
</dbReference>
<organism evidence="23 24">
    <name type="scientific">Collimonas arenae</name>
    <dbReference type="NCBI Taxonomy" id="279058"/>
    <lineage>
        <taxon>Bacteria</taxon>
        <taxon>Pseudomonadati</taxon>
        <taxon>Pseudomonadota</taxon>
        <taxon>Betaproteobacteria</taxon>
        <taxon>Burkholderiales</taxon>
        <taxon>Oxalobacteraceae</taxon>
        <taxon>Collimonas</taxon>
    </lineage>
</organism>
<dbReference type="GO" id="GO:0004129">
    <property type="term" value="F:cytochrome-c oxidase activity"/>
    <property type="evidence" value="ECO:0007669"/>
    <property type="project" value="UniProtKB-EC"/>
</dbReference>
<dbReference type="PATRIC" id="fig|279058.17.peg.3011"/>
<evidence type="ECO:0000256" key="17">
    <source>
        <dbReference type="ARBA" id="ARBA00031399"/>
    </source>
</evidence>
<comment type="subcellular location">
    <subcellularLocation>
        <location evidence="1">Membrane</location>
        <topology evidence="1">Multi-pass membrane protein</topology>
    </subcellularLocation>
    <subcellularLocation>
        <location evidence="2">Periplasm</location>
    </subcellularLocation>
</comment>
<evidence type="ECO:0000256" key="13">
    <source>
        <dbReference type="ARBA" id="ARBA00023004"/>
    </source>
</evidence>
<evidence type="ECO:0000259" key="21">
    <source>
        <dbReference type="PROSITE" id="PS50857"/>
    </source>
</evidence>
<dbReference type="PROSITE" id="PS50857">
    <property type="entry name" value="COX2_CUA"/>
    <property type="match status" value="1"/>
</dbReference>
<evidence type="ECO:0000256" key="14">
    <source>
        <dbReference type="ARBA" id="ARBA00023008"/>
    </source>
</evidence>
<evidence type="ECO:0000256" key="12">
    <source>
        <dbReference type="ARBA" id="ARBA00022989"/>
    </source>
</evidence>
<keyword evidence="24" id="KW-1185">Reference proteome</keyword>
<feature type="domain" description="Cytochrome c" evidence="22">
    <location>
        <begin position="291"/>
        <end position="384"/>
    </location>
</feature>
<evidence type="ECO:0000256" key="2">
    <source>
        <dbReference type="ARBA" id="ARBA00004418"/>
    </source>
</evidence>
<sequence length="397" mass="43247">MAMAAALVLIVFASVLFHFVSPWWATPLASNWRQMDDTLTITFVITGIFFVLINLFLVYTLLRFRHREGRIAAYAPENKRLERWLIIATSVAIMGLLAPGLFVYAAYVTTPANALQVEVVGQQWQWRFRYPGASGKLGRSSIDLVSAANPFGLDPADPSGRDNILVNNNEMHLPLNKPVKMLLRSQDVLHDFFVPPFRARMNMVPGMVTSFWFTPDKPGRYEVLCAQLCGVGHSGMRGYVVVEDEASFQHWLTAQPTFAQTMAPPSASGALAAAPTAAAAAIGGSGANTDAMVAQGKALSESKACVACHTVDGSPRVGPTWKGLFGKTETMENGSTAQVDETYLKNFIRNPQARVVKGFTPMMPKIEMTDAELEALVAYIKSIGVPPPAAPKQQAQQ</sequence>
<dbReference type="Proteomes" id="UP000071778">
    <property type="component" value="Chromosome"/>
</dbReference>
<comment type="similarity">
    <text evidence="3">Belongs to the cytochrome c oxidase subunit 2 family.</text>
</comment>
<keyword evidence="13 19" id="KW-0408">Iron</keyword>
<keyword evidence="12 20" id="KW-1133">Transmembrane helix</keyword>
<dbReference type="NCBIfam" id="TIGR02866">
    <property type="entry name" value="CoxB"/>
    <property type="match status" value="1"/>
</dbReference>
<keyword evidence="9 19" id="KW-0479">Metal-binding</keyword>
<keyword evidence="6 19" id="KW-0349">Heme</keyword>
<keyword evidence="5" id="KW-0813">Transport</keyword>
<evidence type="ECO:0000256" key="10">
    <source>
        <dbReference type="ARBA" id="ARBA00022967"/>
    </source>
</evidence>
<evidence type="ECO:0000256" key="11">
    <source>
        <dbReference type="ARBA" id="ARBA00022982"/>
    </source>
</evidence>
<evidence type="ECO:0000256" key="18">
    <source>
        <dbReference type="ARBA" id="ARBA00047816"/>
    </source>
</evidence>
<dbReference type="SUPFAM" id="SSF49503">
    <property type="entry name" value="Cupredoxins"/>
    <property type="match status" value="1"/>
</dbReference>
<evidence type="ECO:0000313" key="23">
    <source>
        <dbReference type="EMBL" id="AMP10490.1"/>
    </source>
</evidence>
<keyword evidence="11" id="KW-0249">Electron transport</keyword>
<keyword evidence="14" id="KW-0186">Copper</keyword>
<dbReference type="AlphaFoldDB" id="A0A127PS14"/>
<dbReference type="InterPro" id="IPR002429">
    <property type="entry name" value="CcO_II-like_C"/>
</dbReference>
<dbReference type="PROSITE" id="PS51007">
    <property type="entry name" value="CYTC"/>
    <property type="match status" value="1"/>
</dbReference>
<dbReference type="InterPro" id="IPR009056">
    <property type="entry name" value="Cyt_c-like_dom"/>
</dbReference>
<reference evidence="23 24" key="1">
    <citation type="submission" date="2015-11" db="EMBL/GenBank/DDBJ databases">
        <title>Exploring the genomic traits of fungus-feeding bacterial genus Collimonas.</title>
        <authorList>
            <person name="Song C."/>
            <person name="Schmidt R."/>
            <person name="de Jager V."/>
            <person name="Krzyzanowska D."/>
            <person name="Jongedijk E."/>
            <person name="Cankar K."/>
            <person name="Beekwilder J."/>
            <person name="van Veen A."/>
            <person name="de Boer W."/>
            <person name="van Veen J.A."/>
            <person name="Garbeva P."/>
        </authorList>
    </citation>
    <scope>NUCLEOTIDE SEQUENCE [LARGE SCALE GENOMIC DNA]</scope>
    <source>
        <strain evidence="23 24">Ter282</strain>
    </source>
</reference>
<evidence type="ECO:0000256" key="5">
    <source>
        <dbReference type="ARBA" id="ARBA00022448"/>
    </source>
</evidence>
<evidence type="ECO:0000256" key="19">
    <source>
        <dbReference type="PROSITE-ProRule" id="PRU00433"/>
    </source>
</evidence>
<keyword evidence="7" id="KW-0679">Respiratory chain</keyword>
<dbReference type="SUPFAM" id="SSF46626">
    <property type="entry name" value="Cytochrome c"/>
    <property type="match status" value="1"/>
</dbReference>
<feature type="domain" description="Cytochrome oxidase subunit II copper A binding" evidence="21">
    <location>
        <begin position="112"/>
        <end position="254"/>
    </location>
</feature>
<dbReference type="Pfam" id="PF00116">
    <property type="entry name" value="COX2"/>
    <property type="match status" value="1"/>
</dbReference>